<protein>
    <submittedName>
        <fullName evidence="2">Uncharacterized protein</fullName>
    </submittedName>
</protein>
<dbReference type="Proteomes" id="UP000887565">
    <property type="component" value="Unplaced"/>
</dbReference>
<evidence type="ECO:0000313" key="1">
    <source>
        <dbReference type="Proteomes" id="UP000887565"/>
    </source>
</evidence>
<keyword evidence="1" id="KW-1185">Reference proteome</keyword>
<name>A0A915JC09_ROMCU</name>
<dbReference type="WBParaSite" id="nRc.2.0.1.t23330-RA">
    <property type="protein sequence ID" value="nRc.2.0.1.t23330-RA"/>
    <property type="gene ID" value="nRc.2.0.1.g23330"/>
</dbReference>
<evidence type="ECO:0000313" key="2">
    <source>
        <dbReference type="WBParaSite" id="nRc.2.0.1.t23330-RA"/>
    </source>
</evidence>
<accession>A0A915JC09</accession>
<dbReference type="AlphaFoldDB" id="A0A915JC09"/>
<organism evidence="1 2">
    <name type="scientific">Romanomermis culicivorax</name>
    <name type="common">Nematode worm</name>
    <dbReference type="NCBI Taxonomy" id="13658"/>
    <lineage>
        <taxon>Eukaryota</taxon>
        <taxon>Metazoa</taxon>
        <taxon>Ecdysozoa</taxon>
        <taxon>Nematoda</taxon>
        <taxon>Enoplea</taxon>
        <taxon>Dorylaimia</taxon>
        <taxon>Mermithida</taxon>
        <taxon>Mermithoidea</taxon>
        <taxon>Mermithidae</taxon>
        <taxon>Romanomermis</taxon>
    </lineage>
</organism>
<sequence>MLKNGIPGQTPSSSGISRTKRANHCEIVFVLDKQDPRQCDQFEKNTGHHIRGTLNPCPPSGCPQRWPDNTCRTADHGIEMNEVPLNFCDIKGRNILRYTRVNGKCAIREFTRNGDSQFTTKKACLDKRRKRGANKRKLYVCLPTCAKQKAGKGVCKRIPNRNGWNTVVKICHRSVVEETRGNDQFTDCMKKHNNNHEKCQQFVTKEADDGDDEYDYEDNEDYADEDFTAMRIPDEMNAIFNNNALSCTKYLEQQHCVQIHDRVLQPAHSNQVLIYS</sequence>
<proteinExistence type="predicted"/>
<reference evidence="2" key="1">
    <citation type="submission" date="2022-11" db="UniProtKB">
        <authorList>
            <consortium name="WormBaseParasite"/>
        </authorList>
    </citation>
    <scope>IDENTIFICATION</scope>
</reference>